<feature type="compositionally biased region" description="Basic and acidic residues" evidence="2">
    <location>
        <begin position="2322"/>
        <end position="2340"/>
    </location>
</feature>
<dbReference type="InterPro" id="IPR000467">
    <property type="entry name" value="G_patch_dom"/>
</dbReference>
<feature type="compositionally biased region" description="Basic and acidic residues" evidence="2">
    <location>
        <begin position="2191"/>
        <end position="2209"/>
    </location>
</feature>
<feature type="compositionally biased region" description="Basic and acidic residues" evidence="2">
    <location>
        <begin position="2082"/>
        <end position="2101"/>
    </location>
</feature>
<feature type="compositionally biased region" description="Basic and acidic residues" evidence="2">
    <location>
        <begin position="2112"/>
        <end position="2128"/>
    </location>
</feature>
<feature type="compositionally biased region" description="Basic and acidic residues" evidence="2">
    <location>
        <begin position="2422"/>
        <end position="2432"/>
    </location>
</feature>
<feature type="compositionally biased region" description="Basic and acidic residues" evidence="2">
    <location>
        <begin position="2731"/>
        <end position="2743"/>
    </location>
</feature>
<feature type="compositionally biased region" description="Basic residues" evidence="2">
    <location>
        <begin position="2541"/>
        <end position="2582"/>
    </location>
</feature>
<evidence type="ECO:0000259" key="4">
    <source>
        <dbReference type="PROSITE" id="PS50174"/>
    </source>
</evidence>
<dbReference type="Gene3D" id="3.30.160.20">
    <property type="match status" value="1"/>
</dbReference>
<dbReference type="GO" id="GO:0003723">
    <property type="term" value="F:RNA binding"/>
    <property type="evidence" value="ECO:0007669"/>
    <property type="project" value="UniProtKB-UniRule"/>
</dbReference>
<dbReference type="RefSeq" id="XP_025021846.1">
    <property type="nucleotide sequence ID" value="XM_025166078.1"/>
</dbReference>
<dbReference type="PANTHER" id="PTHR46528:SF1">
    <property type="entry name" value="PROTEIN SON"/>
    <property type="match status" value="1"/>
</dbReference>
<feature type="compositionally biased region" description="Basic and acidic residues" evidence="2">
    <location>
        <begin position="2405"/>
        <end position="2414"/>
    </location>
</feature>
<feature type="compositionally biased region" description="Basic and acidic residues" evidence="2">
    <location>
        <begin position="1896"/>
        <end position="1922"/>
    </location>
</feature>
<dbReference type="SMART" id="SM00358">
    <property type="entry name" value="DSRM"/>
    <property type="match status" value="1"/>
</dbReference>
<feature type="compositionally biased region" description="Basic and acidic residues" evidence="2">
    <location>
        <begin position="78"/>
        <end position="92"/>
    </location>
</feature>
<reference evidence="6" key="1">
    <citation type="submission" date="2025-08" db="UniProtKB">
        <authorList>
            <consortium name="RefSeq"/>
        </authorList>
    </citation>
    <scope>IDENTIFICATION</scope>
    <source>
        <tissue evidence="6">Liver</tissue>
    </source>
</reference>
<dbReference type="CTD" id="6651"/>
<proteinExistence type="predicted"/>
<dbReference type="InterPro" id="IPR032922">
    <property type="entry name" value="SON"/>
</dbReference>
<dbReference type="OMA" id="MMRTPKV"/>
<keyword evidence="5" id="KW-1185">Reference proteome</keyword>
<feature type="region of interest" description="Disordered" evidence="2">
    <location>
        <begin position="709"/>
        <end position="735"/>
    </location>
</feature>
<sequence>MATNIEQIFRSFVVTKFREIQEQQFGSGKIGNQHNGEINTSGQVNSSDDTVQSIESLQNESLVQKIEQVLSEVLGTEPRYKSGDGEDIERNNSRSTKRGLSEEVQDEIPRKKSKKDKKHKDKKKKKKRKKEKKEKKYKKHAKEIDVQQKECGDMQLISHSNLENSGSLLNAENDMDKQSGSTLKEVSTWINEKTAYENLNSAVLNNVFSSDTSKLDTSEEDSTLINIQEVIEVKLTNDKELENDTCQSNVTVNICTEGEFLSGAVCTVVEGVSDIKEMEQTKLMLEATDQESVPETSPHCVIREPEHLETRVESAAVEVTSINSVTESVTSKSLKQTIPTSFETTGYKLMTLPLESNVEAKDSVTTLGFLAMVVGKDFEATSEFLNTAKVKASERSPKHTSRKSDPVHDSEKTLTMKDLHKPLTFGTERKDLETAPEAVHAIPEKDFEPAVVAQLKPQQKVSEFDVQKYSRASLGTEILTEMKEFREPEVSTLMMELSESEKTARYLPVQRDAKDLKRTPLLENMTRIDSEEHLSVELLERKNLDVASDFMEIDTKCLRAKSDGVTESENWNTVPESLKAKEVKNLEYPQEFEKAEQINYLETSLETAIENRGNSEIAQRSLALFNVKVPENTSQLRGVTVSETIMETEIVKTQNLEGSKYVDLRNKENENVEKWKNIPESLMTVNNLENTSSELQCIEEIKIVKETSQSDTEAQKKDFKSGLEPEGEREKRDVDAGSESLQMIFANYSEHSLELYTETEGMMELKNSEAVLKSLHKQDADNFESLCTKEMKYIKNTESEAVTGANDLQENLKPLHKHVKNVETASESIALPIMTYMETVQGISNRKRNETESHFVQEVEQKCSDSTDFVKKNQTGAETTDLGLTSRYKEVIKTDSRRIRESELSKSQGPLFISKSLHEKDVISSENNQSKGIAVVQDLKEFGKSLAAAIDPKEFFKLKNVVSVESDFPFGSTVKQFESVSESLEEQNLELLEHTKTQLRKVCLDSVPDLEIKHARTSSEILYSDEFHIQEEKQKLEEKIETTGLMEASEPVHLSERDLIVPTSDSATIDSEYGPESMYLAETNSENILKSYKIQVKDSKTTSESMILNVKDLKIDSEPLLQAGVEIREYLLGHKSVLTSDSVQLTPETPRKNEMLPESQGISGLPKSGTMLRSEGLTHAHLKIPPACIRVMDTEVVEITPKSKELEVIEKQEGVLTSLFPSVESTDVLEESFERMYTTDVNKVEASQKSINVESIGKEKMNDEHIQPVNENDANISETFMSSKHTVRAQIIEDILSAANKENVSVITPESSGELVLKYSEVSETITGLERENCDTTLPEFMVDVQDLEESSSILDAGEMKNLKAIQIENYAKSLRALESGDAADLSQSGSKVEPKSLRKTMSYERLLEIKDPVATAAQLKTPASTSSESVSILEVTDTSKISELKTSQTYLGVSDVKSSGTTAEKYLLEIIDSDSQMQAENILEVKHTESSSEIKYGLRTHPFKTASESEKVTQDKASKTISDILCSGSVENLEQILESKHNQEGKDLDSHLMAKDLKGGLTYEEIIGISETTTQFSSVVEATDTGSNISSIVPETVEKCPETFLENINVSDTQGTNTNVELDNLLKQKSTEVTTDVKNLKPNSESNNAVESVHMKDLEDFEAVPVCKSVVEIKNLQVVQTSGDKEQMDFQELSKSVLPLDTQDLERNSSFQLLPQQKNVESSLEPVKDFVSVSECLSAKDIEQHLKCVSVAQESTVEHVILRQDKSAEIIPQFTLEVKDSEATLESLCVAKRKDVGETAQTSSKEQATVKPPCMTVEDNVNQLEIIVLGGSEEAVKPVHLAENKDIKVGEYIEAKDSVTGLESEVIVKDKDLEASLQDSSKYQDSDAALNSSDIIKESEGSNLRDKKSEKISSKSKDKSKSGKKAKKSRSKSPSKSKKRKKKSRSRSTSRQVSSRRARSRSKNDSSSKRKHSTSRHKSRSKSVDKKEEKESSLRSRRRRSRTSDRLKSRSKSADRRETSIRSRRRRSRSSDHKSRSRSVDKRESARRRRRLSRSSDNRRSRSRSVDRRETLTRSRRRRSRSSDRHKSRSRSGDKRETSVRTRRRRSQSSDTRKSRSRSVDRRESSIRTRRRRSRSSDNHKSRSRSPDDKREPSVRTRRRRSRTPDTRKSRSRSVDRREISGRGRRRRSRSSDHKSRSVSVDKRESSARIRRRRSRSSDNHKSRSVSVDKRESSARIRRRRSRSSDNRRSKSKSVDKRETSVRMKRRRSVSSDRKSRSRSIDKRETSARSKRRRSRSSDNHKSRSKSVENIETATKRRRSKSTDHKSRTKSVEKGELTSKSRHRRSKSSDRPRSKSKSRSKSSERRKDKDSLDGSRGKRSKYRSKSKSLEKTDGTDSVEATLNNREKSAEQHKSKSRSRSKSIDKTGERERLRRSRSKGSKSSESRSRRRRTVSRSRRNRSRSLTRKRTTRSKSDHRSQSRSRTRSRSCSRRWRRTRSRSVSRQRSLSRKRRRRSRRNRSRSTDRRRRRSDSRDSYRISLRLRSRSRTPVRLRCSRSTGRRRSTSKSPDHRRSRSSSRSPKRLTDLDKAQLLEIAKANAAAMCAKAGVPLPPSLMPVITPEKKEEKVTQKSAKETILELTEKCKKIAQSQEDDVIVNKPHVSDEEEEEHPFINHPFKLNEPKPIFFNLTTPTIKPAAPKNQVTLTKEFPVSSGSQHRKKEADSAYGEWVPVEKNKDENKDDVFPNPANLEPVDISSALNERTIAQKRLTENTFDLEAMCLLNRAQERIDAWAELNSIPGHFTGSTGAQVLSSEQLSNSGPQAWVKKDQFLRAAPVTGGMGAQLMRKMGWREGEGLGKNKEGNKEPILVDFKTDRKGLVAVGEKTQKRHGPFSTVKDLSGKHPVSALLEVCNKRRWSPPVFVLVNDNRPEYRKHFLFKVMVNGVEHKPSFVSPNKKHAKATAATVALQALGLVPKELLANATSFRSASHN</sequence>
<evidence type="ECO:0000256" key="2">
    <source>
        <dbReference type="SAM" id="MobiDB-lite"/>
    </source>
</evidence>
<dbReference type="Pfam" id="PF14709">
    <property type="entry name" value="DND1_DSRM"/>
    <property type="match status" value="1"/>
</dbReference>
<keyword evidence="1" id="KW-0694">RNA-binding</keyword>
<feature type="region of interest" description="Disordered" evidence="2">
    <location>
        <begin position="25"/>
        <end position="50"/>
    </location>
</feature>
<feature type="compositionally biased region" description="Basic and acidic residues" evidence="2">
    <location>
        <begin position="2297"/>
        <end position="2310"/>
    </location>
</feature>
<feature type="compositionally biased region" description="Basic and acidic residues" evidence="2">
    <location>
        <begin position="2244"/>
        <end position="2263"/>
    </location>
</feature>
<organism evidence="5 6">
    <name type="scientific">Python bivittatus</name>
    <name type="common">Burmese python</name>
    <name type="synonym">Python molurus bivittatus</name>
    <dbReference type="NCBI Taxonomy" id="176946"/>
    <lineage>
        <taxon>Eukaryota</taxon>
        <taxon>Metazoa</taxon>
        <taxon>Chordata</taxon>
        <taxon>Craniata</taxon>
        <taxon>Vertebrata</taxon>
        <taxon>Euteleostomi</taxon>
        <taxon>Lepidosauria</taxon>
        <taxon>Squamata</taxon>
        <taxon>Bifurcata</taxon>
        <taxon>Unidentata</taxon>
        <taxon>Episquamata</taxon>
        <taxon>Toxicofera</taxon>
        <taxon>Serpentes</taxon>
        <taxon>Henophidia</taxon>
        <taxon>Pythonidae</taxon>
        <taxon>Python</taxon>
    </lineage>
</organism>
<feature type="compositionally biased region" description="Basic and acidic residues" evidence="2">
    <location>
        <begin position="2136"/>
        <end position="2156"/>
    </location>
</feature>
<dbReference type="SUPFAM" id="SSF54768">
    <property type="entry name" value="dsRNA-binding domain-like"/>
    <property type="match status" value="1"/>
</dbReference>
<feature type="compositionally biased region" description="Basic residues" evidence="2">
    <location>
        <begin position="1923"/>
        <end position="1962"/>
    </location>
</feature>
<dbReference type="OrthoDB" id="786951at2759"/>
<feature type="compositionally biased region" description="Basic residues" evidence="2">
    <location>
        <begin position="2448"/>
        <end position="2472"/>
    </location>
</feature>
<dbReference type="InterPro" id="IPR014720">
    <property type="entry name" value="dsRBD_dom"/>
</dbReference>
<feature type="compositionally biased region" description="Basic residues" evidence="2">
    <location>
        <begin position="111"/>
        <end position="141"/>
    </location>
</feature>
<dbReference type="PANTHER" id="PTHR46528">
    <property type="entry name" value="PROTEIN SON"/>
    <property type="match status" value="1"/>
</dbReference>
<dbReference type="Pfam" id="PF01585">
    <property type="entry name" value="G-patch"/>
    <property type="match status" value="1"/>
</dbReference>
<feature type="region of interest" description="Disordered" evidence="2">
    <location>
        <begin position="76"/>
        <end position="143"/>
    </location>
</feature>
<feature type="region of interest" description="Disordered" evidence="2">
    <location>
        <begin position="2710"/>
        <end position="2749"/>
    </location>
</feature>
<feature type="compositionally biased region" description="Basic and acidic residues" evidence="2">
    <location>
        <begin position="2003"/>
        <end position="2022"/>
    </location>
</feature>
<feature type="compositionally biased region" description="Basic and acidic residues" evidence="2">
    <location>
        <begin position="2055"/>
        <end position="2074"/>
    </location>
</feature>
<feature type="compositionally biased region" description="Basic and acidic residues" evidence="2">
    <location>
        <begin position="2271"/>
        <end position="2289"/>
    </location>
</feature>
<dbReference type="CDD" id="cd19870">
    <property type="entry name" value="DSRM_SON-like"/>
    <property type="match status" value="1"/>
</dbReference>
<feature type="compositionally biased region" description="Basic and acidic residues" evidence="2">
    <location>
        <begin position="2030"/>
        <end position="2045"/>
    </location>
</feature>
<feature type="compositionally biased region" description="Basic and acidic residues" evidence="2">
    <location>
        <begin position="2362"/>
        <end position="2377"/>
    </location>
</feature>
<name>A0A9F5MS61_PYTBI</name>
<feature type="compositionally biased region" description="Basic residues" evidence="2">
    <location>
        <begin position="2378"/>
        <end position="2387"/>
    </location>
</feature>
<feature type="domain" description="G-patch" evidence="4">
    <location>
        <begin position="2837"/>
        <end position="2883"/>
    </location>
</feature>
<feature type="compositionally biased region" description="Basic residues" evidence="2">
    <location>
        <begin position="2480"/>
        <end position="2531"/>
    </location>
</feature>
<dbReference type="GO" id="GO:0048024">
    <property type="term" value="P:regulation of mRNA splicing, via spliceosome"/>
    <property type="evidence" value="ECO:0007669"/>
    <property type="project" value="TreeGrafter"/>
</dbReference>
<dbReference type="PROSITE" id="PS50174">
    <property type="entry name" value="G_PATCH"/>
    <property type="match status" value="1"/>
</dbReference>
<feature type="compositionally biased region" description="Basic and acidic residues" evidence="2">
    <location>
        <begin position="1983"/>
        <end position="1995"/>
    </location>
</feature>
<dbReference type="GeneID" id="103067538"/>
<feature type="compositionally biased region" description="Basic and acidic residues" evidence="2">
    <location>
        <begin position="391"/>
        <end position="412"/>
    </location>
</feature>
<dbReference type="PROSITE" id="PS50137">
    <property type="entry name" value="DS_RBD"/>
    <property type="match status" value="1"/>
</dbReference>
<feature type="domain" description="DRBM" evidence="3">
    <location>
        <begin position="2902"/>
        <end position="2972"/>
    </location>
</feature>
<dbReference type="GO" id="GO:0051726">
    <property type="term" value="P:regulation of cell cycle"/>
    <property type="evidence" value="ECO:0007669"/>
    <property type="project" value="InterPro"/>
</dbReference>
<evidence type="ECO:0000256" key="1">
    <source>
        <dbReference type="PROSITE-ProRule" id="PRU00266"/>
    </source>
</evidence>
<protein>
    <submittedName>
        <fullName evidence="6">Protein SON isoform X6</fullName>
    </submittedName>
</protein>
<feature type="compositionally biased region" description="Basic and acidic residues" evidence="2">
    <location>
        <begin position="713"/>
        <end position="735"/>
    </location>
</feature>
<dbReference type="SMART" id="SM00443">
    <property type="entry name" value="G_patch"/>
    <property type="match status" value="1"/>
</dbReference>
<dbReference type="Proteomes" id="UP000695026">
    <property type="component" value="Unplaced"/>
</dbReference>
<evidence type="ECO:0000313" key="5">
    <source>
        <dbReference type="Proteomes" id="UP000695026"/>
    </source>
</evidence>
<gene>
    <name evidence="6" type="primary">SON</name>
</gene>
<feature type="region of interest" description="Disordered" evidence="2">
    <location>
        <begin position="1895"/>
        <end position="2586"/>
    </location>
</feature>
<feature type="compositionally biased region" description="Basic and acidic residues" evidence="2">
    <location>
        <begin position="2164"/>
        <end position="2183"/>
    </location>
</feature>
<feature type="compositionally biased region" description="Basic and acidic residues" evidence="2">
    <location>
        <begin position="2217"/>
        <end position="2236"/>
    </location>
</feature>
<feature type="region of interest" description="Disordered" evidence="2">
    <location>
        <begin position="390"/>
        <end position="412"/>
    </location>
</feature>
<feature type="compositionally biased region" description="Basic residues" evidence="2">
    <location>
        <begin position="1970"/>
        <end position="1982"/>
    </location>
</feature>
<feature type="region of interest" description="Disordered" evidence="2">
    <location>
        <begin position="1148"/>
        <end position="1167"/>
    </location>
</feature>
<accession>A0A9F5MS61</accession>
<evidence type="ECO:0000313" key="6">
    <source>
        <dbReference type="RefSeq" id="XP_025021846.1"/>
    </source>
</evidence>
<evidence type="ECO:0000259" key="3">
    <source>
        <dbReference type="PROSITE" id="PS50137"/>
    </source>
</evidence>